<keyword evidence="3" id="KW-1185">Reference proteome</keyword>
<evidence type="ECO:0000256" key="1">
    <source>
        <dbReference type="SAM" id="MobiDB-lite"/>
    </source>
</evidence>
<accession>A0A074Z5F1</accession>
<reference evidence="2 3" key="1">
    <citation type="submission" date="2013-11" db="EMBL/GenBank/DDBJ databases">
        <title>Opisthorchis viverrini - life in the bile duct.</title>
        <authorList>
            <person name="Young N.D."/>
            <person name="Nagarajan N."/>
            <person name="Lin S.J."/>
            <person name="Korhonen P.K."/>
            <person name="Jex A.R."/>
            <person name="Hall R.S."/>
            <person name="Safavi-Hemami H."/>
            <person name="Kaewkong W."/>
            <person name="Bertrand D."/>
            <person name="Gao S."/>
            <person name="Seet Q."/>
            <person name="Wongkham S."/>
            <person name="Teh B.T."/>
            <person name="Wongkham C."/>
            <person name="Intapan P.M."/>
            <person name="Maleewong W."/>
            <person name="Yang X."/>
            <person name="Hu M."/>
            <person name="Wang Z."/>
            <person name="Hofmann A."/>
            <person name="Sternberg P.W."/>
            <person name="Tan P."/>
            <person name="Wang J."/>
            <person name="Gasser R.B."/>
        </authorList>
    </citation>
    <scope>NUCLEOTIDE SEQUENCE [LARGE SCALE GENOMIC DNA]</scope>
</reference>
<dbReference type="PANTHER" id="PTHR15555:SF0">
    <property type="entry name" value="ZINC FINGER HIT DOMAIN-CONTAINING PROTEIN 2"/>
    <property type="match status" value="1"/>
</dbReference>
<evidence type="ECO:0000313" key="3">
    <source>
        <dbReference type="Proteomes" id="UP000054324"/>
    </source>
</evidence>
<organism evidence="2 3">
    <name type="scientific">Opisthorchis viverrini</name>
    <name type="common">Southeast Asian liver fluke</name>
    <dbReference type="NCBI Taxonomy" id="6198"/>
    <lineage>
        <taxon>Eukaryota</taxon>
        <taxon>Metazoa</taxon>
        <taxon>Spiralia</taxon>
        <taxon>Lophotrochozoa</taxon>
        <taxon>Platyhelminthes</taxon>
        <taxon>Trematoda</taxon>
        <taxon>Digenea</taxon>
        <taxon>Opisthorchiida</taxon>
        <taxon>Opisthorchiata</taxon>
        <taxon>Opisthorchiidae</taxon>
        <taxon>Opisthorchis</taxon>
    </lineage>
</organism>
<feature type="region of interest" description="Disordered" evidence="1">
    <location>
        <begin position="29"/>
        <end position="63"/>
    </location>
</feature>
<feature type="compositionally biased region" description="Acidic residues" evidence="1">
    <location>
        <begin position="43"/>
        <end position="61"/>
    </location>
</feature>
<dbReference type="OrthoDB" id="10005492at2759"/>
<dbReference type="GeneID" id="20324940"/>
<dbReference type="STRING" id="6198.A0A074Z5F1"/>
<dbReference type="RefSeq" id="XP_009175503.1">
    <property type="nucleotide sequence ID" value="XM_009177239.1"/>
</dbReference>
<gene>
    <name evidence="2" type="ORF">T265_10772</name>
</gene>
<dbReference type="PANTHER" id="PTHR15555">
    <property type="entry name" value="ZINC FINGER HIT DOMAIN CONTAINING PROTEIN 2 PROTEIN FON -RELATED"/>
    <property type="match status" value="1"/>
</dbReference>
<dbReference type="AlphaFoldDB" id="A0A074Z5F1"/>
<dbReference type="Proteomes" id="UP000054324">
    <property type="component" value="Unassembled WGS sequence"/>
</dbReference>
<sequence length="497" mass="55711">MDSMRNRFSDSNSRSRMLDILRREADASKTIYRDTDDSRVSNDPEDNESTESEVGSDDQDPNLDLNCDTLDTNLVWSKLPMQEKREFCRLINSGEIKNYVPLWVPWWHVKNDAIVEVDHSVDVTNNPSLHRLPPPLRLSEIFPSGKLPHHSVVFVLLDVLLGYAFIARLYNGDYMDLKHEAASNFCQIVASFGCSRISKSPPKEKSRDTSRTVILSPISSRIPPTFSSVSQVVGSVQIRLCQLKFPCSPQTMVVLLEDAVALTRTVNNVGHALEDAHILINSVRSGIDTEGPTEHEAPKKQLLNAHHKLAFLRSCFSLQDPTAVEWQATVFPTFQSQLSVELCKQITSFSTENSRPVEPAAGPNWRQMIRDSKERVITQLISEFAKDSFYDALGALLQQTKSSDIVVVAGDMNAQVGRLSAAEARLGGRLGLDTSRTDNGDRSQTVPLQYEFPEQRKSLDNVVPTNKPAPNLSRPDRRQLSVATVDHRLPLLLEQQR</sequence>
<feature type="compositionally biased region" description="Basic and acidic residues" evidence="1">
    <location>
        <begin position="29"/>
        <end position="42"/>
    </location>
</feature>
<dbReference type="EMBL" id="KL597025">
    <property type="protein sequence ID" value="KER20752.1"/>
    <property type="molecule type" value="Genomic_DNA"/>
</dbReference>
<evidence type="ECO:0000313" key="2">
    <source>
        <dbReference type="EMBL" id="KER20752.1"/>
    </source>
</evidence>
<protein>
    <submittedName>
        <fullName evidence="2">Uncharacterized protein</fullName>
    </submittedName>
</protein>
<dbReference type="CTD" id="20324940"/>
<feature type="region of interest" description="Disordered" evidence="1">
    <location>
        <begin position="455"/>
        <end position="479"/>
    </location>
</feature>
<name>A0A074Z5F1_OPIVI</name>
<dbReference type="KEGG" id="ovi:T265_10772"/>
<dbReference type="InterPro" id="IPR039646">
    <property type="entry name" value="ZNHIT2"/>
</dbReference>
<proteinExistence type="predicted"/>